<evidence type="ECO:0000313" key="3">
    <source>
        <dbReference type="Proteomes" id="UP000092445"/>
    </source>
</evidence>
<reference evidence="2" key="2">
    <citation type="submission" date="2020-05" db="UniProtKB">
        <authorList>
            <consortium name="EnsemblMetazoa"/>
        </authorList>
    </citation>
    <scope>IDENTIFICATION</scope>
    <source>
        <strain evidence="2">IAEA</strain>
    </source>
</reference>
<protein>
    <submittedName>
        <fullName evidence="2">Macro domain-containing protein</fullName>
    </submittedName>
</protein>
<dbReference type="SMART" id="SM00506">
    <property type="entry name" value="A1pp"/>
    <property type="match status" value="1"/>
</dbReference>
<dbReference type="PANTHER" id="PTHR12521">
    <property type="entry name" value="PROTEIN C6ORF130"/>
    <property type="match status" value="1"/>
</dbReference>
<dbReference type="Pfam" id="PF01661">
    <property type="entry name" value="Macro"/>
    <property type="match status" value="1"/>
</dbReference>
<proteinExistence type="predicted"/>
<accession>A0A1B0ABA9</accession>
<organism evidence="2 3">
    <name type="scientific">Glossina pallidipes</name>
    <name type="common">Tsetse fly</name>
    <dbReference type="NCBI Taxonomy" id="7398"/>
    <lineage>
        <taxon>Eukaryota</taxon>
        <taxon>Metazoa</taxon>
        <taxon>Ecdysozoa</taxon>
        <taxon>Arthropoda</taxon>
        <taxon>Hexapoda</taxon>
        <taxon>Insecta</taxon>
        <taxon>Pterygota</taxon>
        <taxon>Neoptera</taxon>
        <taxon>Endopterygota</taxon>
        <taxon>Diptera</taxon>
        <taxon>Brachycera</taxon>
        <taxon>Muscomorpha</taxon>
        <taxon>Hippoboscoidea</taxon>
        <taxon>Glossinidae</taxon>
        <taxon>Glossina</taxon>
    </lineage>
</organism>
<sequence length="187" mass="21056">MLILNNLRFSVARYFTNSITSTNTELFIKNLSTHQSRKMSSEKYKLSEIEGDLFNAPKTYSLAHCVAADLGMGAGIAAKFKQIYGQVAALRAQKIGTGGVAVLKDDQRFIYYLVTKDESWQKPTYDNLRLSLKAMQQHMLSNSVQKLAIPRIGCGIDGLEWDKVCAEINEVFYNDNVDIVVYNFVPK</sequence>
<dbReference type="Gene3D" id="3.40.220.10">
    <property type="entry name" value="Leucine Aminopeptidase, subunit E, domain 1"/>
    <property type="match status" value="1"/>
</dbReference>
<evidence type="ECO:0000259" key="1">
    <source>
        <dbReference type="PROSITE" id="PS51154"/>
    </source>
</evidence>
<dbReference type="InterPro" id="IPR043472">
    <property type="entry name" value="Macro_dom-like"/>
</dbReference>
<feature type="domain" description="Macro" evidence="1">
    <location>
        <begin position="33"/>
        <end position="187"/>
    </location>
</feature>
<dbReference type="InterPro" id="IPR002589">
    <property type="entry name" value="Macro_dom"/>
</dbReference>
<dbReference type="PROSITE" id="PS51154">
    <property type="entry name" value="MACRO"/>
    <property type="match status" value="1"/>
</dbReference>
<dbReference type="CDD" id="cd02901">
    <property type="entry name" value="Macro_Poa1p-like"/>
    <property type="match status" value="1"/>
</dbReference>
<dbReference type="PANTHER" id="PTHR12521:SF0">
    <property type="entry name" value="ADP-RIBOSE GLYCOHYDROLASE OARD1"/>
    <property type="match status" value="1"/>
</dbReference>
<dbReference type="VEuPathDB" id="VectorBase:GPAI040068"/>
<keyword evidence="3" id="KW-1185">Reference proteome</keyword>
<dbReference type="InterPro" id="IPR050892">
    <property type="entry name" value="ADP-ribose_metab_enzymes"/>
</dbReference>
<dbReference type="EnsemblMetazoa" id="GPAI040068-RA">
    <property type="protein sequence ID" value="GPAI040068-PA"/>
    <property type="gene ID" value="GPAI040068"/>
</dbReference>
<dbReference type="SUPFAM" id="SSF52949">
    <property type="entry name" value="Macro domain-like"/>
    <property type="match status" value="1"/>
</dbReference>
<reference evidence="3" key="1">
    <citation type="submission" date="2014-03" db="EMBL/GenBank/DDBJ databases">
        <authorList>
            <person name="Aksoy S."/>
            <person name="Warren W."/>
            <person name="Wilson R.K."/>
        </authorList>
    </citation>
    <scope>NUCLEOTIDE SEQUENCE [LARGE SCALE GENOMIC DNA]</scope>
    <source>
        <strain evidence="3">IAEA</strain>
    </source>
</reference>
<dbReference type="Proteomes" id="UP000092445">
    <property type="component" value="Unassembled WGS sequence"/>
</dbReference>
<evidence type="ECO:0000313" key="2">
    <source>
        <dbReference type="EnsemblMetazoa" id="GPAI040068-PA"/>
    </source>
</evidence>
<dbReference type="AlphaFoldDB" id="A0A1B0ABA9"/>
<name>A0A1B0ABA9_GLOPL</name>
<dbReference type="GO" id="GO:0140291">
    <property type="term" value="P:peptidyl-glutamate ADP-deribosylation"/>
    <property type="evidence" value="ECO:0007669"/>
    <property type="project" value="TreeGrafter"/>
</dbReference>